<proteinExistence type="predicted"/>
<organism evidence="1">
    <name type="scientific">Oryza punctata</name>
    <name type="common">Red rice</name>
    <dbReference type="NCBI Taxonomy" id="4537"/>
    <lineage>
        <taxon>Eukaryota</taxon>
        <taxon>Viridiplantae</taxon>
        <taxon>Streptophyta</taxon>
        <taxon>Embryophyta</taxon>
        <taxon>Tracheophyta</taxon>
        <taxon>Spermatophyta</taxon>
        <taxon>Magnoliopsida</taxon>
        <taxon>Liliopsida</taxon>
        <taxon>Poales</taxon>
        <taxon>Poaceae</taxon>
        <taxon>BOP clade</taxon>
        <taxon>Oryzoideae</taxon>
        <taxon>Oryzeae</taxon>
        <taxon>Oryzinae</taxon>
        <taxon>Oryza</taxon>
    </lineage>
</organism>
<dbReference type="Gramene" id="OPUNC04G09480.1">
    <property type="protein sequence ID" value="OPUNC04G09480.1"/>
    <property type="gene ID" value="OPUNC04G09480"/>
</dbReference>
<reference evidence="1" key="1">
    <citation type="submission" date="2015-04" db="UniProtKB">
        <authorList>
            <consortium name="EnsemblPlants"/>
        </authorList>
    </citation>
    <scope>IDENTIFICATION</scope>
</reference>
<evidence type="ECO:0000313" key="2">
    <source>
        <dbReference type="Proteomes" id="UP000026962"/>
    </source>
</evidence>
<evidence type="ECO:0000313" key="1">
    <source>
        <dbReference type="EnsemblPlants" id="OPUNC04G09480.1"/>
    </source>
</evidence>
<dbReference type="EnsemblPlants" id="OPUNC04G09480.1">
    <property type="protein sequence ID" value="OPUNC04G09480.1"/>
    <property type="gene ID" value="OPUNC04G09480"/>
</dbReference>
<accession>A0A0E0KQ60</accession>
<reference evidence="1" key="2">
    <citation type="submission" date="2018-05" db="EMBL/GenBank/DDBJ databases">
        <title>OpunRS2 (Oryza punctata Reference Sequence Version 2).</title>
        <authorList>
            <person name="Zhang J."/>
            <person name="Kudrna D."/>
            <person name="Lee S."/>
            <person name="Talag J."/>
            <person name="Welchert J."/>
            <person name="Wing R.A."/>
        </authorList>
    </citation>
    <scope>NUCLEOTIDE SEQUENCE [LARGE SCALE GENOMIC DNA]</scope>
</reference>
<protein>
    <submittedName>
        <fullName evidence="1">Uncharacterized protein</fullName>
    </submittedName>
</protein>
<dbReference type="AlphaFoldDB" id="A0A0E0KQ60"/>
<dbReference type="Proteomes" id="UP000026962">
    <property type="component" value="Chromosome 4"/>
</dbReference>
<name>A0A0E0KQ60_ORYPU</name>
<dbReference type="HOGENOM" id="CLU_2871586_0_0_1"/>
<keyword evidence="2" id="KW-1185">Reference proteome</keyword>
<sequence length="64" mass="6920">MAAKLLKSIKERVPPFAPSAKPFASRSTPCELASTRALFDGFPIERDVVSCTDSDRPLEAQVLG</sequence>